<feature type="compositionally biased region" description="Basic and acidic residues" evidence="1">
    <location>
        <begin position="545"/>
        <end position="567"/>
    </location>
</feature>
<dbReference type="InterPro" id="IPR013103">
    <property type="entry name" value="RVT_2"/>
</dbReference>
<reference evidence="4" key="2">
    <citation type="submission" date="2022-01" db="EMBL/GenBank/DDBJ databases">
        <authorList>
            <person name="Yamashiro T."/>
            <person name="Shiraishi A."/>
            <person name="Satake H."/>
            <person name="Nakayama K."/>
        </authorList>
    </citation>
    <scope>NUCLEOTIDE SEQUENCE</scope>
</reference>
<dbReference type="Proteomes" id="UP001151760">
    <property type="component" value="Unassembled WGS sequence"/>
</dbReference>
<proteinExistence type="predicted"/>
<evidence type="ECO:0000313" key="4">
    <source>
        <dbReference type="EMBL" id="GJS67357.1"/>
    </source>
</evidence>
<keyword evidence="2" id="KW-0812">Transmembrane</keyword>
<gene>
    <name evidence="4" type="ORF">Tco_0681921</name>
</gene>
<feature type="region of interest" description="Disordered" evidence="1">
    <location>
        <begin position="545"/>
        <end position="579"/>
    </location>
</feature>
<keyword evidence="5" id="KW-1185">Reference proteome</keyword>
<evidence type="ECO:0000256" key="1">
    <source>
        <dbReference type="SAM" id="MobiDB-lite"/>
    </source>
</evidence>
<comment type="caution">
    <text evidence="4">The sequence shown here is derived from an EMBL/GenBank/DDBJ whole genome shotgun (WGS) entry which is preliminary data.</text>
</comment>
<feature type="domain" description="Reverse transcriptase Ty1/copia-type" evidence="3">
    <location>
        <begin position="197"/>
        <end position="273"/>
    </location>
</feature>
<keyword evidence="2" id="KW-1133">Transmembrane helix</keyword>
<dbReference type="EMBL" id="BQNB010009711">
    <property type="protein sequence ID" value="GJS67357.1"/>
    <property type="molecule type" value="Genomic_DNA"/>
</dbReference>
<reference evidence="4" key="1">
    <citation type="journal article" date="2022" name="Int. J. Mol. Sci.">
        <title>Draft Genome of Tanacetum Coccineum: Genomic Comparison of Closely Related Tanacetum-Family Plants.</title>
        <authorList>
            <person name="Yamashiro T."/>
            <person name="Shiraishi A."/>
            <person name="Nakayama K."/>
            <person name="Satake H."/>
        </authorList>
    </citation>
    <scope>NUCLEOTIDE SEQUENCE</scope>
</reference>
<organism evidence="4 5">
    <name type="scientific">Tanacetum coccineum</name>
    <dbReference type="NCBI Taxonomy" id="301880"/>
    <lineage>
        <taxon>Eukaryota</taxon>
        <taxon>Viridiplantae</taxon>
        <taxon>Streptophyta</taxon>
        <taxon>Embryophyta</taxon>
        <taxon>Tracheophyta</taxon>
        <taxon>Spermatophyta</taxon>
        <taxon>Magnoliopsida</taxon>
        <taxon>eudicotyledons</taxon>
        <taxon>Gunneridae</taxon>
        <taxon>Pentapetalae</taxon>
        <taxon>asterids</taxon>
        <taxon>campanulids</taxon>
        <taxon>Asterales</taxon>
        <taxon>Asteraceae</taxon>
        <taxon>Asteroideae</taxon>
        <taxon>Anthemideae</taxon>
        <taxon>Anthemidinae</taxon>
        <taxon>Tanacetum</taxon>
    </lineage>
</organism>
<name>A0ABQ4XQL2_9ASTR</name>
<feature type="region of interest" description="Disordered" evidence="1">
    <location>
        <begin position="279"/>
        <end position="302"/>
    </location>
</feature>
<evidence type="ECO:0000313" key="5">
    <source>
        <dbReference type="Proteomes" id="UP001151760"/>
    </source>
</evidence>
<feature type="transmembrane region" description="Helical" evidence="2">
    <location>
        <begin position="745"/>
        <end position="772"/>
    </location>
</feature>
<feature type="region of interest" description="Disordered" evidence="1">
    <location>
        <begin position="920"/>
        <end position="949"/>
    </location>
</feature>
<feature type="compositionally biased region" description="Polar residues" evidence="1">
    <location>
        <begin position="458"/>
        <end position="467"/>
    </location>
</feature>
<feature type="transmembrane region" description="Helical" evidence="2">
    <location>
        <begin position="778"/>
        <end position="802"/>
    </location>
</feature>
<feature type="region of interest" description="Disordered" evidence="1">
    <location>
        <begin position="450"/>
        <end position="472"/>
    </location>
</feature>
<dbReference type="CDD" id="cd09272">
    <property type="entry name" value="RNase_HI_RT_Ty1"/>
    <property type="match status" value="1"/>
</dbReference>
<keyword evidence="2" id="KW-0472">Membrane</keyword>
<evidence type="ECO:0000259" key="3">
    <source>
        <dbReference type="Pfam" id="PF07727"/>
    </source>
</evidence>
<evidence type="ECO:0000256" key="2">
    <source>
        <dbReference type="SAM" id="Phobius"/>
    </source>
</evidence>
<protein>
    <submittedName>
        <fullName evidence="4">Retrovirus-related pol polyprotein from transposon TNT 1-94</fullName>
    </submittedName>
</protein>
<accession>A0ABQ4XQL2</accession>
<sequence>MYCDSKSAIAISCNPVQHSRTKYIDIWYHFIKEHVEKGTVELYFVGTEYQLADRFTKALPKERFEYLVHRIGMRCMTPTQLEFWQSYLLEKDHTSTLTIFHLPQATNNNHDHFVAAPTFSEMVHINNLGFTLELRSTSNFKTTGLLQPWQTLCKMFSRCLTIRVTGYDQPSVQIMQMLYCFVNNIHVDCAELLWEENIVIRNKSCLVAKGYKQEEGINFEESFALVARLEIDRIFVAFAAHKNITIFHMDVKTGFLIGPLKEEVYVSQPNGFVDPDFPNHGTHRKTSAPRTPNPIVAEGESSAPRKSTVIRLRIPLRRSTRLTPPTPILATDEADDLILLDTLQVSLAKQKSRKELEAKENVEKVKEHLIAEEIEKLIEGSKNVKENVEVHSSPFRNDDNQIDLGTRLEPRSDKESLEVENIAEISQLVNVIEEEEESADDDYELKQREKGKHELTETDPTPSYSIPSSSLQKTKLSTTKRLLSLFKSKPGHFKRYKNFFHELQGRYGYLFEHLSAKFMPRRKFNALAKNLEDIMMDSLPKLDDPYDDSHLEGENSAKRQKTSEHEMFVSGELSSGQDYESKLGPSMSGNQDQFDDFDFWTNSYASDDDVLSNEKVSQELMDEMSQSIDEAKLRKVVDERLRQQCTSGDEHQYHIDQMKNFLKSDIVWESRKEIIVPPYQPKPIPVVQSFQRDPKVPALSLFPALKFPDNDIEERTSRWCTLPTQGMRSIISTVSISPEGFLPSILLVVVIIVTVVIVVVTVILVVVVVAIIGVVIVVTIIGVVFVVMIIRVVVAVLVPSIIKLSFFEPLKRPGYLVGLLYSNRFGIGIPPGQGILGESTSSKFHFAVLGTVATRKYRLTSVRGFIYGTVQLPMGLRFLSDEDGILDLGDIKQMLLPSTDHTDDCPSTAEEKICKKNDVKAEVSAQAPRSKDNKNWNQGSSSKAVRIEDASEKAMCAIDGSD</sequence>
<dbReference type="Pfam" id="PF07727">
    <property type="entry name" value="RVT_2"/>
    <property type="match status" value="1"/>
</dbReference>